<feature type="region of interest" description="Disordered" evidence="1">
    <location>
        <begin position="122"/>
        <end position="143"/>
    </location>
</feature>
<dbReference type="RefSeq" id="WP_192912086.1">
    <property type="nucleotide sequence ID" value="NZ_CP062789.1"/>
</dbReference>
<gene>
    <name evidence="2" type="ORF">IGS73_08090</name>
</gene>
<protein>
    <submittedName>
        <fullName evidence="2">Uncharacterized protein</fullName>
    </submittedName>
</protein>
<accession>A0A7L9J3T8</accession>
<feature type="compositionally biased region" description="Basic and acidic residues" evidence="1">
    <location>
        <begin position="128"/>
        <end position="143"/>
    </location>
</feature>
<dbReference type="Proteomes" id="UP000593998">
    <property type="component" value="Chromosome"/>
</dbReference>
<organism evidence="2 3">
    <name type="scientific">Janibacter indicus</name>
    <dbReference type="NCBI Taxonomy" id="857417"/>
    <lineage>
        <taxon>Bacteria</taxon>
        <taxon>Bacillati</taxon>
        <taxon>Actinomycetota</taxon>
        <taxon>Actinomycetes</taxon>
        <taxon>Micrococcales</taxon>
        <taxon>Intrasporangiaceae</taxon>
        <taxon>Janibacter</taxon>
    </lineage>
</organism>
<evidence type="ECO:0000313" key="3">
    <source>
        <dbReference type="Proteomes" id="UP000593998"/>
    </source>
</evidence>
<evidence type="ECO:0000256" key="1">
    <source>
        <dbReference type="SAM" id="MobiDB-lite"/>
    </source>
</evidence>
<name>A0A7L9J3T8_9MICO</name>
<evidence type="ECO:0000313" key="2">
    <source>
        <dbReference type="EMBL" id="QOK24281.1"/>
    </source>
</evidence>
<reference evidence="2 3" key="1">
    <citation type="submission" date="2020-10" db="EMBL/GenBank/DDBJ databases">
        <title>Janibacter indicus TT2 genome sequence.</title>
        <authorList>
            <person name="Lee K."/>
            <person name="Ganzorig M."/>
        </authorList>
    </citation>
    <scope>NUCLEOTIDE SEQUENCE [LARGE SCALE GENOMIC DNA]</scope>
    <source>
        <strain evidence="2 3">TT2</strain>
    </source>
</reference>
<sequence>MLHVYLDQFAWIGLARAAHGRPDGARYRDALEMCRAARAHEVASFPLDLYRYWETAKNHNDGSRNRLVDTMIELSDFDAITTPKQLLQYEIDIALRARFGRPNDVTAPRVFGRGIAHLTAGGVHNSKRRTDQRTASEDKSSDFRTPIDRPLEELLLRAGPSTHARAGLPLDLVNWGDLFVRHEVSVAEEIVRRKVPRAELLPAVVHSDFNDIAPAIRERVTAAGISATEVTETLGGVGLLQLVESLPTRRVTNALRVSKHLHPRSHQKWKANDFIDVVQLPVPAVYCDVVFTEQQWVRALTREKDGRLDERFDTKLIFEPEQLVEVLVAACL</sequence>
<dbReference type="AlphaFoldDB" id="A0A7L9J3T8"/>
<dbReference type="EMBL" id="CP062789">
    <property type="protein sequence ID" value="QOK24281.1"/>
    <property type="molecule type" value="Genomic_DNA"/>
</dbReference>
<proteinExistence type="predicted"/>